<evidence type="ECO:0000313" key="3">
    <source>
        <dbReference type="Proteomes" id="UP000435187"/>
    </source>
</evidence>
<feature type="domain" description="Bacterial bifunctional deaminase-reductase C-terminal" evidence="1">
    <location>
        <begin position="12"/>
        <end position="82"/>
    </location>
</feature>
<dbReference type="GO" id="GO:0009231">
    <property type="term" value="P:riboflavin biosynthetic process"/>
    <property type="evidence" value="ECO:0007669"/>
    <property type="project" value="InterPro"/>
</dbReference>
<comment type="caution">
    <text evidence="2">The sequence shown here is derived from an EMBL/GenBank/DDBJ whole genome shotgun (WGS) entry which is preliminary data.</text>
</comment>
<dbReference type="InterPro" id="IPR024072">
    <property type="entry name" value="DHFR-like_dom_sf"/>
</dbReference>
<dbReference type="AlphaFoldDB" id="A0A6N7R3P1"/>
<proteinExistence type="predicted"/>
<dbReference type="InterPro" id="IPR002734">
    <property type="entry name" value="RibDG_C"/>
</dbReference>
<evidence type="ECO:0000313" key="2">
    <source>
        <dbReference type="EMBL" id="MRI67833.1"/>
    </source>
</evidence>
<dbReference type="Pfam" id="PF01872">
    <property type="entry name" value="RibD_C"/>
    <property type="match status" value="1"/>
</dbReference>
<dbReference type="RefSeq" id="WP_153836365.1">
    <property type="nucleotide sequence ID" value="NZ_JBHUMW010000040.1"/>
</dbReference>
<dbReference type="Gene3D" id="3.40.430.10">
    <property type="entry name" value="Dihydrofolate Reductase, subunit A"/>
    <property type="match status" value="1"/>
</dbReference>
<sequence length="87" mass="10072">MEAIWQTPVAYEKFPETAERMNQYDKIVFSNTLDQVTWKNTTLINGDELEKQLRHLKQQNGRNMLVLASSDLVSALSECGLVRPFDR</sequence>
<reference evidence="2 3" key="1">
    <citation type="submission" date="2019-10" db="EMBL/GenBank/DDBJ databases">
        <title>Gracilibacillus salitolerans sp. nov., a moderate halophile isolated from a saline soil in northwest China.</title>
        <authorList>
            <person name="Gan L."/>
        </authorList>
    </citation>
    <scope>NUCLEOTIDE SEQUENCE [LARGE SCALE GENOMIC DNA]</scope>
    <source>
        <strain evidence="2 3">TP2-8</strain>
    </source>
</reference>
<dbReference type="SUPFAM" id="SSF53597">
    <property type="entry name" value="Dihydrofolate reductase-like"/>
    <property type="match status" value="1"/>
</dbReference>
<dbReference type="EMBL" id="WJEE01000041">
    <property type="protein sequence ID" value="MRI67833.1"/>
    <property type="molecule type" value="Genomic_DNA"/>
</dbReference>
<dbReference type="Proteomes" id="UP000435187">
    <property type="component" value="Unassembled WGS sequence"/>
</dbReference>
<name>A0A6N7R3P1_9BACI</name>
<dbReference type="GO" id="GO:0008703">
    <property type="term" value="F:5-amino-6-(5-phosphoribosylamino)uracil reductase activity"/>
    <property type="evidence" value="ECO:0007669"/>
    <property type="project" value="InterPro"/>
</dbReference>
<protein>
    <recommendedName>
        <fullName evidence="1">Bacterial bifunctional deaminase-reductase C-terminal domain-containing protein</fullName>
    </recommendedName>
</protein>
<evidence type="ECO:0000259" key="1">
    <source>
        <dbReference type="Pfam" id="PF01872"/>
    </source>
</evidence>
<accession>A0A6N7R3P1</accession>
<gene>
    <name evidence="2" type="ORF">GH885_16055</name>
</gene>
<organism evidence="2 3">
    <name type="scientific">Gracilibacillus thailandensis</name>
    <dbReference type="NCBI Taxonomy" id="563735"/>
    <lineage>
        <taxon>Bacteria</taxon>
        <taxon>Bacillati</taxon>
        <taxon>Bacillota</taxon>
        <taxon>Bacilli</taxon>
        <taxon>Bacillales</taxon>
        <taxon>Bacillaceae</taxon>
        <taxon>Gracilibacillus</taxon>
    </lineage>
</organism>
<keyword evidence="3" id="KW-1185">Reference proteome</keyword>